<dbReference type="EMBL" id="BMHZ01000003">
    <property type="protein sequence ID" value="GGH11361.1"/>
    <property type="molecule type" value="Genomic_DNA"/>
</dbReference>
<keyword evidence="2" id="KW-1185">Reference proteome</keyword>
<evidence type="ECO:0000313" key="2">
    <source>
        <dbReference type="Proteomes" id="UP000642938"/>
    </source>
</evidence>
<dbReference type="Proteomes" id="UP000642938">
    <property type="component" value="Unassembled WGS sequence"/>
</dbReference>
<organism evidence="1 2">
    <name type="scientific">Pedobacter zeae</name>
    <dbReference type="NCBI Taxonomy" id="1737356"/>
    <lineage>
        <taxon>Bacteria</taxon>
        <taxon>Pseudomonadati</taxon>
        <taxon>Bacteroidota</taxon>
        <taxon>Sphingobacteriia</taxon>
        <taxon>Sphingobacteriales</taxon>
        <taxon>Sphingobacteriaceae</taxon>
        <taxon>Pedobacter</taxon>
    </lineage>
</organism>
<comment type="caution">
    <text evidence="1">The sequence shown here is derived from an EMBL/GenBank/DDBJ whole genome shotgun (WGS) entry which is preliminary data.</text>
</comment>
<sequence length="65" mass="7586">MRLIKYKHKKIIPITKAKAKKPVIRSRIISAAPRFKNSAWATCKPKEITKNNKKNNRFILIDLNV</sequence>
<name>A0ABQ1Y3S9_9SPHI</name>
<proteinExistence type="predicted"/>
<evidence type="ECO:0000313" key="1">
    <source>
        <dbReference type="EMBL" id="GGH11361.1"/>
    </source>
</evidence>
<accession>A0ABQ1Y3S9</accession>
<reference evidence="2" key="1">
    <citation type="journal article" date="2019" name="Int. J. Syst. Evol. Microbiol.">
        <title>The Global Catalogue of Microorganisms (GCM) 10K type strain sequencing project: providing services to taxonomists for standard genome sequencing and annotation.</title>
        <authorList>
            <consortium name="The Broad Institute Genomics Platform"/>
            <consortium name="The Broad Institute Genome Sequencing Center for Infectious Disease"/>
            <person name="Wu L."/>
            <person name="Ma J."/>
        </authorList>
    </citation>
    <scope>NUCLEOTIDE SEQUENCE [LARGE SCALE GENOMIC DNA]</scope>
    <source>
        <strain evidence="2">CGMCC 1.15287</strain>
    </source>
</reference>
<gene>
    <name evidence="1" type="ORF">GCM10007422_30520</name>
</gene>
<protein>
    <submittedName>
        <fullName evidence="1">Uncharacterized protein</fullName>
    </submittedName>
</protein>